<dbReference type="RefSeq" id="WP_283400638.1">
    <property type="nucleotide sequence ID" value="NZ_FXUB01000003.1"/>
</dbReference>
<dbReference type="EMBL" id="FXUB01000003">
    <property type="protein sequence ID" value="SMP13843.1"/>
    <property type="molecule type" value="Genomic_DNA"/>
</dbReference>
<protein>
    <recommendedName>
        <fullName evidence="3">Toxin-antitoxin system antitoxin subunit</fullName>
    </recommendedName>
</protein>
<accession>A0ABY1NN63</accession>
<comment type="caution">
    <text evidence="1">The sequence shown here is derived from an EMBL/GenBank/DDBJ whole genome shotgun (WGS) entry which is preliminary data.</text>
</comment>
<sequence>MKDLKVVFNELEKHRERLVYSKKKIESWNRIDEKILQNPEKVETIDSFIFRFSKLQDSMGEKLFPLTLEFLGEEVRNKPFIDILNRLERLELIESAQKWKELRELRNILTHTYPWETEIIIDTVKIALKKSEELVRTLDKFKDFLKARGLEIK</sequence>
<evidence type="ECO:0000313" key="1">
    <source>
        <dbReference type="EMBL" id="SMP13843.1"/>
    </source>
</evidence>
<keyword evidence="2" id="KW-1185">Reference proteome</keyword>
<proteinExistence type="predicted"/>
<reference evidence="1 2" key="1">
    <citation type="submission" date="2017-05" db="EMBL/GenBank/DDBJ databases">
        <authorList>
            <person name="Varghese N."/>
            <person name="Submissions S."/>
        </authorList>
    </citation>
    <scope>NUCLEOTIDE SEQUENCE [LARGE SCALE GENOMIC DNA]</scope>
    <source>
        <strain evidence="1 2">DSM 15522</strain>
    </source>
</reference>
<evidence type="ECO:0000313" key="2">
    <source>
        <dbReference type="Proteomes" id="UP001157911"/>
    </source>
</evidence>
<organism evidence="1 2">
    <name type="scientific">Desulfurobacterium pacificum</name>
    <dbReference type="NCBI Taxonomy" id="240166"/>
    <lineage>
        <taxon>Bacteria</taxon>
        <taxon>Pseudomonadati</taxon>
        <taxon>Aquificota</taxon>
        <taxon>Aquificia</taxon>
        <taxon>Desulfurobacteriales</taxon>
        <taxon>Desulfurobacteriaceae</taxon>
        <taxon>Desulfurobacterium</taxon>
    </lineage>
</organism>
<dbReference type="Proteomes" id="UP001157911">
    <property type="component" value="Unassembled WGS sequence"/>
</dbReference>
<dbReference type="Gene3D" id="1.20.120.330">
    <property type="entry name" value="Nucleotidyltransferases domain 2"/>
    <property type="match status" value="1"/>
</dbReference>
<dbReference type="SUPFAM" id="SSF81593">
    <property type="entry name" value="Nucleotidyltransferase substrate binding subunit/domain"/>
    <property type="match status" value="1"/>
</dbReference>
<gene>
    <name evidence="1" type="ORF">SAMN06265339_1179</name>
</gene>
<name>A0ABY1NN63_9BACT</name>
<evidence type="ECO:0008006" key="3">
    <source>
        <dbReference type="Google" id="ProtNLM"/>
    </source>
</evidence>